<keyword evidence="4 12" id="KW-0894">Sodium channel</keyword>
<organism evidence="14 15">
    <name type="scientific">Galendromus occidentalis</name>
    <name type="common">western predatory mite</name>
    <dbReference type="NCBI Taxonomy" id="34638"/>
    <lineage>
        <taxon>Eukaryota</taxon>
        <taxon>Metazoa</taxon>
        <taxon>Ecdysozoa</taxon>
        <taxon>Arthropoda</taxon>
        <taxon>Chelicerata</taxon>
        <taxon>Arachnida</taxon>
        <taxon>Acari</taxon>
        <taxon>Parasitiformes</taxon>
        <taxon>Mesostigmata</taxon>
        <taxon>Gamasina</taxon>
        <taxon>Phytoseioidea</taxon>
        <taxon>Phytoseiidae</taxon>
        <taxon>Typhlodrominae</taxon>
        <taxon>Galendromus</taxon>
    </lineage>
</organism>
<dbReference type="Gene3D" id="2.60.470.10">
    <property type="entry name" value="Acid-sensing ion channels like domains"/>
    <property type="match status" value="1"/>
</dbReference>
<feature type="transmembrane region" description="Helical" evidence="13">
    <location>
        <begin position="35"/>
        <end position="56"/>
    </location>
</feature>
<evidence type="ECO:0000256" key="9">
    <source>
        <dbReference type="ARBA" id="ARBA00023136"/>
    </source>
</evidence>
<comment type="subcellular location">
    <subcellularLocation>
        <location evidence="1">Membrane</location>
        <topology evidence="1">Multi-pass membrane protein</topology>
    </subcellularLocation>
</comment>
<evidence type="ECO:0000256" key="12">
    <source>
        <dbReference type="RuleBase" id="RU000679"/>
    </source>
</evidence>
<keyword evidence="10 12" id="KW-0739">Sodium transport</keyword>
<keyword evidence="5 12" id="KW-0812">Transmembrane</keyword>
<dbReference type="PANTHER" id="PTHR11690:SF248">
    <property type="entry name" value="PICKPOCKET 17, ISOFORM A"/>
    <property type="match status" value="1"/>
</dbReference>
<gene>
    <name evidence="15" type="primary">LOC108864483</name>
</gene>
<dbReference type="RefSeq" id="XP_018495746.1">
    <property type="nucleotide sequence ID" value="XM_018640230.1"/>
</dbReference>
<evidence type="ECO:0000313" key="15">
    <source>
        <dbReference type="RefSeq" id="XP_018495746.1"/>
    </source>
</evidence>
<evidence type="ECO:0000256" key="11">
    <source>
        <dbReference type="ARBA" id="ARBA00023303"/>
    </source>
</evidence>
<dbReference type="PANTHER" id="PTHR11690">
    <property type="entry name" value="AMILORIDE-SENSITIVE SODIUM CHANNEL-RELATED"/>
    <property type="match status" value="1"/>
</dbReference>
<evidence type="ECO:0000256" key="5">
    <source>
        <dbReference type="ARBA" id="ARBA00022692"/>
    </source>
</evidence>
<evidence type="ECO:0000256" key="13">
    <source>
        <dbReference type="SAM" id="Phobius"/>
    </source>
</evidence>
<dbReference type="PRINTS" id="PR01078">
    <property type="entry name" value="AMINACHANNEL"/>
</dbReference>
<comment type="similarity">
    <text evidence="2 12">Belongs to the amiloride-sensitive sodium channel (TC 1.A.6) family.</text>
</comment>
<evidence type="ECO:0000256" key="7">
    <source>
        <dbReference type="ARBA" id="ARBA00023053"/>
    </source>
</evidence>
<evidence type="ECO:0000256" key="6">
    <source>
        <dbReference type="ARBA" id="ARBA00022989"/>
    </source>
</evidence>
<reference evidence="15" key="1">
    <citation type="submission" date="2025-08" db="UniProtKB">
        <authorList>
            <consortium name="RefSeq"/>
        </authorList>
    </citation>
    <scope>IDENTIFICATION</scope>
</reference>
<keyword evidence="6 13" id="KW-1133">Transmembrane helix</keyword>
<dbReference type="Proteomes" id="UP000694867">
    <property type="component" value="Unplaced"/>
</dbReference>
<evidence type="ECO:0000256" key="3">
    <source>
        <dbReference type="ARBA" id="ARBA00022448"/>
    </source>
</evidence>
<keyword evidence="14" id="KW-1185">Reference proteome</keyword>
<keyword evidence="11 12" id="KW-0407">Ion channel</keyword>
<dbReference type="GeneID" id="108864483"/>
<evidence type="ECO:0000256" key="10">
    <source>
        <dbReference type="ARBA" id="ARBA00023201"/>
    </source>
</evidence>
<evidence type="ECO:0000313" key="14">
    <source>
        <dbReference type="Proteomes" id="UP000694867"/>
    </source>
</evidence>
<keyword evidence="9 13" id="KW-0472">Membrane</keyword>
<keyword evidence="3 12" id="KW-0813">Transport</keyword>
<keyword evidence="8 12" id="KW-0406">Ion transport</keyword>
<evidence type="ECO:0000256" key="2">
    <source>
        <dbReference type="ARBA" id="ARBA00007193"/>
    </source>
</evidence>
<evidence type="ECO:0000256" key="8">
    <source>
        <dbReference type="ARBA" id="ARBA00023065"/>
    </source>
</evidence>
<dbReference type="Pfam" id="PF00858">
    <property type="entry name" value="ASC"/>
    <property type="match status" value="1"/>
</dbReference>
<feature type="transmembrane region" description="Helical" evidence="13">
    <location>
        <begin position="488"/>
        <end position="509"/>
    </location>
</feature>
<name>A0AAJ7PA68_9ACAR</name>
<keyword evidence="7" id="KW-0915">Sodium</keyword>
<dbReference type="InterPro" id="IPR001873">
    <property type="entry name" value="ENaC"/>
</dbReference>
<dbReference type="GO" id="GO:0015280">
    <property type="term" value="F:ligand-gated sodium channel activity"/>
    <property type="evidence" value="ECO:0007669"/>
    <property type="project" value="TreeGrafter"/>
</dbReference>
<protein>
    <submittedName>
        <fullName evidence="15">Acid-sensing ion channel 2-like</fullName>
    </submittedName>
</protein>
<accession>A0AAJ7PA68</accession>
<sequence>MSGVMKSDLRMISCGAAPRESYSESHRWNYRYKQAVHLTVLVTLFVCSVGLIRRLLLTVYKPDVVDTSVSEVSNYRLHFPAVTICNQNPFRKSRICEDDTFRPLCNIARGDDRLFVEEFIRILRNYELDLRALENVTYAPDELIISCHIDGKRCHGSWYRRVTPALPRLGICYCLFCGMDINRIPEAESEDLVLQLRSEFDDYLPHTSDKGFVVMLHDPADFPSVNKDGVYVSPGVVSNIGISVTKLEQTESLAESCSDEWPQSVFSIVDYLDLIAYSPELCTKLCTNVAIIDKCNCTEVEDLDDGSLHFQLLLDTEGICADENNTKAASACHKEALVDSAGFSRDHKTERNCECPSKCEQTMYKKTLSSADLAPSRTLTDAELEAILEAIERETDGVLRTASPGEIEDEFPKGTRTGVLADILLGRNSATHAEDHSTIILLPLLTLIPLLMIRFAKAFSRVRIYFSSMSTTVLKQSRKINGRVLQELFGSYFSTFLGVSAFSALYWLIDHTSGICCVSAWLDRFAQRLSLKSRRAVG</sequence>
<feature type="transmembrane region" description="Helical" evidence="13">
    <location>
        <begin position="437"/>
        <end position="456"/>
    </location>
</feature>
<dbReference type="KEGG" id="goe:108864483"/>
<dbReference type="GO" id="GO:0005886">
    <property type="term" value="C:plasma membrane"/>
    <property type="evidence" value="ECO:0007669"/>
    <property type="project" value="TreeGrafter"/>
</dbReference>
<dbReference type="AlphaFoldDB" id="A0AAJ7PA68"/>
<proteinExistence type="inferred from homology"/>
<evidence type="ECO:0000256" key="4">
    <source>
        <dbReference type="ARBA" id="ARBA00022461"/>
    </source>
</evidence>
<evidence type="ECO:0000256" key="1">
    <source>
        <dbReference type="ARBA" id="ARBA00004141"/>
    </source>
</evidence>